<sequence length="316" mass="35992">MGFRAITAAAKAGWLARRRPEEEPPIRHTLSPRVRNGLHLGRECFSPNRCVHHIGINIKNKMAALRAVVKLNPRIACPLVSQVRYRRIRGRNPREPHFEKKAILEACKPIIPRRTEPDWEMCDLAKRIDVEREPHPYNRIRANILRNELHEAKLICFMHENASSREDRIKVHNMLFKKNFFLKAYNNETVRLAITGTKFESAMPFTLSRNALVLSPEADVRAFFKLTKKMPQFVLLAGIVHGRFLSREELQWLSTVPNIEYLQGQTCAILASAASRTLQITSHHQTKLSQLLASHANPANPGNESAANDDAPVQSS</sequence>
<evidence type="ECO:0000313" key="2">
    <source>
        <dbReference type="Proteomes" id="UP000821865"/>
    </source>
</evidence>
<comment type="caution">
    <text evidence="1">The sequence shown here is derived from an EMBL/GenBank/DDBJ whole genome shotgun (WGS) entry which is preliminary data.</text>
</comment>
<evidence type="ECO:0000313" key="1">
    <source>
        <dbReference type="EMBL" id="KAH7966170.1"/>
    </source>
</evidence>
<dbReference type="Proteomes" id="UP000821865">
    <property type="component" value="Chromosome 2"/>
</dbReference>
<name>A0ACB8DDQ9_DERSI</name>
<organism evidence="1 2">
    <name type="scientific">Dermacentor silvarum</name>
    <name type="common">Tick</name>
    <dbReference type="NCBI Taxonomy" id="543639"/>
    <lineage>
        <taxon>Eukaryota</taxon>
        <taxon>Metazoa</taxon>
        <taxon>Ecdysozoa</taxon>
        <taxon>Arthropoda</taxon>
        <taxon>Chelicerata</taxon>
        <taxon>Arachnida</taxon>
        <taxon>Acari</taxon>
        <taxon>Parasitiformes</taxon>
        <taxon>Ixodida</taxon>
        <taxon>Ixodoidea</taxon>
        <taxon>Ixodidae</taxon>
        <taxon>Rhipicephalinae</taxon>
        <taxon>Dermacentor</taxon>
    </lineage>
</organism>
<dbReference type="EMBL" id="CM023471">
    <property type="protein sequence ID" value="KAH7966170.1"/>
    <property type="molecule type" value="Genomic_DNA"/>
</dbReference>
<reference evidence="1" key="1">
    <citation type="submission" date="2020-05" db="EMBL/GenBank/DDBJ databases">
        <title>Large-scale comparative analyses of tick genomes elucidate their genetic diversity and vector capacities.</title>
        <authorList>
            <person name="Jia N."/>
            <person name="Wang J."/>
            <person name="Shi W."/>
            <person name="Du L."/>
            <person name="Sun Y."/>
            <person name="Zhan W."/>
            <person name="Jiang J."/>
            <person name="Wang Q."/>
            <person name="Zhang B."/>
            <person name="Ji P."/>
            <person name="Sakyi L.B."/>
            <person name="Cui X."/>
            <person name="Yuan T."/>
            <person name="Jiang B."/>
            <person name="Yang W."/>
            <person name="Lam T.T.-Y."/>
            <person name="Chang Q."/>
            <person name="Ding S."/>
            <person name="Wang X."/>
            <person name="Zhu J."/>
            <person name="Ruan X."/>
            <person name="Zhao L."/>
            <person name="Wei J."/>
            <person name="Que T."/>
            <person name="Du C."/>
            <person name="Cheng J."/>
            <person name="Dai P."/>
            <person name="Han X."/>
            <person name="Huang E."/>
            <person name="Gao Y."/>
            <person name="Liu J."/>
            <person name="Shao H."/>
            <person name="Ye R."/>
            <person name="Li L."/>
            <person name="Wei W."/>
            <person name="Wang X."/>
            <person name="Wang C."/>
            <person name="Yang T."/>
            <person name="Huo Q."/>
            <person name="Li W."/>
            <person name="Guo W."/>
            <person name="Chen H."/>
            <person name="Zhou L."/>
            <person name="Ni X."/>
            <person name="Tian J."/>
            <person name="Zhou Y."/>
            <person name="Sheng Y."/>
            <person name="Liu T."/>
            <person name="Pan Y."/>
            <person name="Xia L."/>
            <person name="Li J."/>
            <person name="Zhao F."/>
            <person name="Cao W."/>
        </authorList>
    </citation>
    <scope>NUCLEOTIDE SEQUENCE</scope>
    <source>
        <strain evidence="1">Dsil-2018</strain>
    </source>
</reference>
<accession>A0ACB8DDQ9</accession>
<protein>
    <submittedName>
        <fullName evidence="1">Uncharacterized protein</fullName>
    </submittedName>
</protein>
<gene>
    <name evidence="1" type="ORF">HPB49_014107</name>
</gene>
<keyword evidence="2" id="KW-1185">Reference proteome</keyword>
<proteinExistence type="predicted"/>